<keyword evidence="2" id="KW-1185">Reference proteome</keyword>
<name>A0AAV3PVV9_LITER</name>
<reference evidence="1 2" key="1">
    <citation type="submission" date="2024-01" db="EMBL/GenBank/DDBJ databases">
        <title>The complete chloroplast genome sequence of Lithospermum erythrorhizon: insights into the phylogenetic relationship among Boraginaceae species and the maternal lineages of purple gromwells.</title>
        <authorList>
            <person name="Okada T."/>
            <person name="Watanabe K."/>
        </authorList>
    </citation>
    <scope>NUCLEOTIDE SEQUENCE [LARGE SCALE GENOMIC DNA]</scope>
</reference>
<gene>
    <name evidence="1" type="ORF">LIER_13322</name>
</gene>
<organism evidence="1 2">
    <name type="scientific">Lithospermum erythrorhizon</name>
    <name type="common">Purple gromwell</name>
    <name type="synonym">Lithospermum officinale var. erythrorhizon</name>
    <dbReference type="NCBI Taxonomy" id="34254"/>
    <lineage>
        <taxon>Eukaryota</taxon>
        <taxon>Viridiplantae</taxon>
        <taxon>Streptophyta</taxon>
        <taxon>Embryophyta</taxon>
        <taxon>Tracheophyta</taxon>
        <taxon>Spermatophyta</taxon>
        <taxon>Magnoliopsida</taxon>
        <taxon>eudicotyledons</taxon>
        <taxon>Gunneridae</taxon>
        <taxon>Pentapetalae</taxon>
        <taxon>asterids</taxon>
        <taxon>lamiids</taxon>
        <taxon>Boraginales</taxon>
        <taxon>Boraginaceae</taxon>
        <taxon>Boraginoideae</taxon>
        <taxon>Lithospermeae</taxon>
        <taxon>Lithospermum</taxon>
    </lineage>
</organism>
<dbReference type="PANTHER" id="PTHR10492:SF94">
    <property type="entry name" value="ATP-DEPENDENT DNA HELICASE"/>
    <property type="match status" value="1"/>
</dbReference>
<dbReference type="PANTHER" id="PTHR10492">
    <property type="match status" value="1"/>
</dbReference>
<dbReference type="AlphaFoldDB" id="A0AAV3PVV9"/>
<proteinExistence type="predicted"/>
<comment type="caution">
    <text evidence="1">The sequence shown here is derived from an EMBL/GenBank/DDBJ whole genome shotgun (WGS) entry which is preliminary data.</text>
</comment>
<dbReference type="Proteomes" id="UP001454036">
    <property type="component" value="Unassembled WGS sequence"/>
</dbReference>
<accession>A0AAV3PVV9</accession>
<evidence type="ECO:0000313" key="1">
    <source>
        <dbReference type="EMBL" id="GAA0155634.1"/>
    </source>
</evidence>
<protein>
    <submittedName>
        <fullName evidence="1">Uncharacterized protein</fullName>
    </submittedName>
</protein>
<sequence>MRYRYLNSITLVQEFEYTLLTPEAYDRMVCAELPYKNEDPYLYSLVVRHMMHGPCGELNPESVCMKDERCKNHYPKNFSKYTVHGKGTYPVYRRRDDKRQAKVRGNMLKNQWVIPYNPTFLAEFDCHINVEVCCDIKAIKYLYKYIHKGHDKVMFRIASDNQGAEIDEISDYQNAGWVSPVEAAWRLFAFPLYGMYPSFLQLQVHLPNFQTIQFEYDADLNDTMQSERFKRTMLTEFFSFDATKFCRML</sequence>
<dbReference type="EMBL" id="BAABME010002672">
    <property type="protein sequence ID" value="GAA0155634.1"/>
    <property type="molecule type" value="Genomic_DNA"/>
</dbReference>
<evidence type="ECO:0000313" key="2">
    <source>
        <dbReference type="Proteomes" id="UP001454036"/>
    </source>
</evidence>